<dbReference type="InterPro" id="IPR020097">
    <property type="entry name" value="PsdUridine_synth_TruA_a/b_dom"/>
</dbReference>
<sequence length="248" mass="27875">MKQNYKIIIEYDGSNYSGWQIQKNTSQTIQQKLENALTKINKKRVRITGAGRTDAGVHAAGQTANFFLDVDIPPHKIPIALNSELPADIICKKAEKVEEDFHARYDARGKKYRYRILNSNFNSVFVRNFVYNVYKKLDIKIMQKAANVFVGSHDFAAFCAAGSSVESTVREIYSLDLYAADNGEIWIDVMGNGFLYNMIRILAGTLIETGLGKRSLSEMKYILQSCDRNNAGFTAPAQGLTLLEVFYG</sequence>
<dbReference type="PIRSF" id="PIRSF001430">
    <property type="entry name" value="tRNA_psdUrid_synth"/>
    <property type="match status" value="1"/>
</dbReference>
<keyword evidence="3 4" id="KW-0413">Isomerase</keyword>
<comment type="subunit">
    <text evidence="4">Homodimer.</text>
</comment>
<dbReference type="PANTHER" id="PTHR11142:SF0">
    <property type="entry name" value="TRNA PSEUDOURIDINE SYNTHASE-LIKE 1"/>
    <property type="match status" value="1"/>
</dbReference>
<evidence type="ECO:0000259" key="8">
    <source>
        <dbReference type="Pfam" id="PF01416"/>
    </source>
</evidence>
<dbReference type="AlphaFoldDB" id="A0A1N6W2G7"/>
<dbReference type="STRING" id="56779.SAMN05421834_10935"/>
<dbReference type="NCBIfam" id="TIGR00071">
    <property type="entry name" value="hisT_truA"/>
    <property type="match status" value="1"/>
</dbReference>
<dbReference type="GO" id="GO:0003723">
    <property type="term" value="F:RNA binding"/>
    <property type="evidence" value="ECO:0007669"/>
    <property type="project" value="InterPro"/>
</dbReference>
<comment type="catalytic activity">
    <reaction evidence="4 7">
        <text>uridine(38/39/40) in tRNA = pseudouridine(38/39/40) in tRNA</text>
        <dbReference type="Rhea" id="RHEA:22376"/>
        <dbReference type="Rhea" id="RHEA-COMP:10085"/>
        <dbReference type="Rhea" id="RHEA-COMP:10087"/>
        <dbReference type="ChEBI" id="CHEBI:65314"/>
        <dbReference type="ChEBI" id="CHEBI:65315"/>
        <dbReference type="EC" id="5.4.99.12"/>
    </reaction>
</comment>
<dbReference type="InterPro" id="IPR020094">
    <property type="entry name" value="TruA/RsuA/RluB/E/F_N"/>
</dbReference>
<gene>
    <name evidence="4" type="primary">truA</name>
    <name evidence="9" type="ORF">SAMN05421834_10935</name>
</gene>
<evidence type="ECO:0000256" key="5">
    <source>
        <dbReference type="PIRSR" id="PIRSR001430-1"/>
    </source>
</evidence>
<evidence type="ECO:0000313" key="9">
    <source>
        <dbReference type="EMBL" id="SIQ84240.1"/>
    </source>
</evidence>
<proteinExistence type="inferred from homology"/>
<dbReference type="InterPro" id="IPR001406">
    <property type="entry name" value="PsdUridine_synth_TruA"/>
</dbReference>
<evidence type="ECO:0000256" key="6">
    <source>
        <dbReference type="PIRSR" id="PIRSR001430-2"/>
    </source>
</evidence>
<protein>
    <recommendedName>
        <fullName evidence="4">tRNA pseudouridine synthase A</fullName>
        <ecNumber evidence="4">5.4.99.12</ecNumber>
    </recommendedName>
    <alternativeName>
        <fullName evidence="4">tRNA pseudouridine(38-40) synthase</fullName>
    </alternativeName>
    <alternativeName>
        <fullName evidence="4">tRNA pseudouridylate synthase I</fullName>
    </alternativeName>
    <alternativeName>
        <fullName evidence="4">tRNA-uridine isomerase I</fullName>
    </alternativeName>
</protein>
<feature type="domain" description="Pseudouridine synthase I TruA alpha/beta" evidence="8">
    <location>
        <begin position="145"/>
        <end position="247"/>
    </location>
</feature>
<comment type="caution">
    <text evidence="4">Lacks conserved residue(s) required for the propagation of feature annotation.</text>
</comment>
<dbReference type="GO" id="GO:0031119">
    <property type="term" value="P:tRNA pseudouridine synthesis"/>
    <property type="evidence" value="ECO:0007669"/>
    <property type="project" value="UniProtKB-UniRule"/>
</dbReference>
<dbReference type="Pfam" id="PF01416">
    <property type="entry name" value="PseudoU_synth_1"/>
    <property type="match status" value="2"/>
</dbReference>
<organism evidence="9 10">
    <name type="scientific">Halanaerobium kushneri</name>
    <dbReference type="NCBI Taxonomy" id="56779"/>
    <lineage>
        <taxon>Bacteria</taxon>
        <taxon>Bacillati</taxon>
        <taxon>Bacillota</taxon>
        <taxon>Clostridia</taxon>
        <taxon>Halanaerobiales</taxon>
        <taxon>Halanaerobiaceae</taxon>
        <taxon>Halanaerobium</taxon>
    </lineage>
</organism>
<feature type="binding site" evidence="4 6">
    <location>
        <position position="112"/>
    </location>
    <ligand>
        <name>substrate</name>
    </ligand>
</feature>
<keyword evidence="10" id="KW-1185">Reference proteome</keyword>
<dbReference type="RefSeq" id="WP_076544756.1">
    <property type="nucleotide sequence ID" value="NZ_FTNC01000009.1"/>
</dbReference>
<evidence type="ECO:0000256" key="4">
    <source>
        <dbReference type="HAMAP-Rule" id="MF_00171"/>
    </source>
</evidence>
<dbReference type="EC" id="5.4.99.12" evidence="4"/>
<feature type="active site" description="Nucleophile" evidence="4 5">
    <location>
        <position position="54"/>
    </location>
</feature>
<dbReference type="FunFam" id="3.30.70.580:FF:000001">
    <property type="entry name" value="tRNA pseudouridine synthase A"/>
    <property type="match status" value="1"/>
</dbReference>
<evidence type="ECO:0000256" key="2">
    <source>
        <dbReference type="ARBA" id="ARBA00022694"/>
    </source>
</evidence>
<comment type="function">
    <text evidence="4">Formation of pseudouridine at positions 38, 39 and 40 in the anticodon stem and loop of transfer RNAs.</text>
</comment>
<dbReference type="Gene3D" id="3.30.70.580">
    <property type="entry name" value="Pseudouridine synthase I, catalytic domain, N-terminal subdomain"/>
    <property type="match status" value="1"/>
</dbReference>
<accession>A0A1N6W2G7</accession>
<dbReference type="InterPro" id="IPR020103">
    <property type="entry name" value="PsdUridine_synth_cat_dom_sf"/>
</dbReference>
<dbReference type="Proteomes" id="UP000185669">
    <property type="component" value="Unassembled WGS sequence"/>
</dbReference>
<evidence type="ECO:0000313" key="10">
    <source>
        <dbReference type="Proteomes" id="UP000185669"/>
    </source>
</evidence>
<dbReference type="HAMAP" id="MF_00171">
    <property type="entry name" value="TruA"/>
    <property type="match status" value="1"/>
</dbReference>
<dbReference type="CDD" id="cd02570">
    <property type="entry name" value="PseudoU_synth_EcTruA"/>
    <property type="match status" value="1"/>
</dbReference>
<keyword evidence="2 4" id="KW-0819">tRNA processing</keyword>
<evidence type="ECO:0000256" key="3">
    <source>
        <dbReference type="ARBA" id="ARBA00023235"/>
    </source>
</evidence>
<dbReference type="SUPFAM" id="SSF55120">
    <property type="entry name" value="Pseudouridine synthase"/>
    <property type="match status" value="1"/>
</dbReference>
<dbReference type="PANTHER" id="PTHR11142">
    <property type="entry name" value="PSEUDOURIDYLATE SYNTHASE"/>
    <property type="match status" value="1"/>
</dbReference>
<dbReference type="GO" id="GO:0160147">
    <property type="term" value="F:tRNA pseudouridine(38-40) synthase activity"/>
    <property type="evidence" value="ECO:0007669"/>
    <property type="project" value="UniProtKB-EC"/>
</dbReference>
<feature type="domain" description="Pseudouridine synthase I TruA alpha/beta" evidence="8">
    <location>
        <begin position="8"/>
        <end position="106"/>
    </location>
</feature>
<reference evidence="10" key="1">
    <citation type="submission" date="2017-01" db="EMBL/GenBank/DDBJ databases">
        <authorList>
            <person name="Varghese N."/>
            <person name="Submissions S."/>
        </authorList>
    </citation>
    <scope>NUCLEOTIDE SEQUENCE [LARGE SCALE GENOMIC DNA]</scope>
    <source>
        <strain evidence="10">ATCC 700103</strain>
    </source>
</reference>
<dbReference type="InterPro" id="IPR020095">
    <property type="entry name" value="PsdUridine_synth_TruA_C"/>
</dbReference>
<evidence type="ECO:0000256" key="7">
    <source>
        <dbReference type="RuleBase" id="RU003792"/>
    </source>
</evidence>
<comment type="similarity">
    <text evidence="1 4 7">Belongs to the tRNA pseudouridine synthase TruA family.</text>
</comment>
<dbReference type="Gene3D" id="3.30.70.660">
    <property type="entry name" value="Pseudouridine synthase I, catalytic domain, C-terminal subdomain"/>
    <property type="match status" value="1"/>
</dbReference>
<dbReference type="EMBL" id="FTNC01000009">
    <property type="protein sequence ID" value="SIQ84240.1"/>
    <property type="molecule type" value="Genomic_DNA"/>
</dbReference>
<name>A0A1N6W2G7_9FIRM</name>
<evidence type="ECO:0000256" key="1">
    <source>
        <dbReference type="ARBA" id="ARBA00009375"/>
    </source>
</evidence>
<dbReference type="OrthoDB" id="9811823at2"/>